<dbReference type="KEGG" id="mya:MORIYA_2937"/>
<accession>A0A330LRW2</accession>
<evidence type="ECO:0008006" key="3">
    <source>
        <dbReference type="Google" id="ProtNLM"/>
    </source>
</evidence>
<dbReference type="Proteomes" id="UP000250163">
    <property type="component" value="Chromosome MORIYA"/>
</dbReference>
<gene>
    <name evidence="1" type="ORF">MORIYA_2937</name>
</gene>
<dbReference type="AlphaFoldDB" id="A0A330LRW2"/>
<reference evidence="2" key="1">
    <citation type="submission" date="2018-05" db="EMBL/GenBank/DDBJ databases">
        <authorList>
            <person name="Cea G.-C."/>
            <person name="William W."/>
        </authorList>
    </citation>
    <scope>NUCLEOTIDE SEQUENCE [LARGE SCALE GENOMIC DNA]</scope>
    <source>
        <strain evidence="2">DB21MT 5</strain>
    </source>
</reference>
<evidence type="ECO:0000313" key="2">
    <source>
        <dbReference type="Proteomes" id="UP000250163"/>
    </source>
</evidence>
<proteinExistence type="predicted"/>
<evidence type="ECO:0000313" key="1">
    <source>
        <dbReference type="EMBL" id="SQD79399.1"/>
    </source>
</evidence>
<keyword evidence="2" id="KW-1185">Reference proteome</keyword>
<organism evidence="1 2">
    <name type="scientific">Moritella yayanosii</name>
    <dbReference type="NCBI Taxonomy" id="69539"/>
    <lineage>
        <taxon>Bacteria</taxon>
        <taxon>Pseudomonadati</taxon>
        <taxon>Pseudomonadota</taxon>
        <taxon>Gammaproteobacteria</taxon>
        <taxon>Alteromonadales</taxon>
        <taxon>Moritellaceae</taxon>
        <taxon>Moritella</taxon>
    </lineage>
</organism>
<name>A0A330LRW2_9GAMM</name>
<sequence>MLTYSRRLATMKATKMTPELILLIESKLADKWSSEQISGWLSNEVYTTVSHETIYRHVWHDKRLVRICIATCAARVRLTNRDQRAKQAEGI</sequence>
<dbReference type="EMBL" id="LS483250">
    <property type="protein sequence ID" value="SQD79399.1"/>
    <property type="molecule type" value="Genomic_DNA"/>
</dbReference>
<protein>
    <recommendedName>
        <fullName evidence="3">Transposase</fullName>
    </recommendedName>
</protein>